<name>I0KBD4_9BACT</name>
<evidence type="ECO:0000313" key="1">
    <source>
        <dbReference type="EMBL" id="CCH01437.1"/>
    </source>
</evidence>
<dbReference type="KEGG" id="fae:FAES_3429"/>
<reference evidence="1 2" key="1">
    <citation type="journal article" date="2012" name="J. Bacteriol.">
        <title>Genome Sequence of Fibrella aestuarina BUZ 2T, a Filamentous Marine Bacterium.</title>
        <authorList>
            <person name="Filippini M."/>
            <person name="Qi W."/>
            <person name="Blom J."/>
            <person name="Goesmann A."/>
            <person name="Smits T.H."/>
            <person name="Bagheri H.C."/>
        </authorList>
    </citation>
    <scope>NUCLEOTIDE SEQUENCE [LARGE SCALE GENOMIC DNA]</scope>
    <source>
        <strain evidence="2">BUZ 2T</strain>
    </source>
</reference>
<accession>I0KBD4</accession>
<proteinExistence type="predicted"/>
<organism evidence="1 2">
    <name type="scientific">Fibrella aestuarina BUZ 2</name>
    <dbReference type="NCBI Taxonomy" id="1166018"/>
    <lineage>
        <taxon>Bacteria</taxon>
        <taxon>Pseudomonadati</taxon>
        <taxon>Bacteroidota</taxon>
        <taxon>Cytophagia</taxon>
        <taxon>Cytophagales</taxon>
        <taxon>Spirosomataceae</taxon>
        <taxon>Fibrella</taxon>
    </lineage>
</organism>
<dbReference type="EMBL" id="HE796683">
    <property type="protein sequence ID" value="CCH01437.1"/>
    <property type="molecule type" value="Genomic_DNA"/>
</dbReference>
<dbReference type="AlphaFoldDB" id="I0KBD4"/>
<evidence type="ECO:0000313" key="2">
    <source>
        <dbReference type="Proteomes" id="UP000011058"/>
    </source>
</evidence>
<gene>
    <name evidence="1" type="ORF">FAES_3429</name>
</gene>
<dbReference type="HOGENOM" id="CLU_2915727_0_0_10"/>
<sequence length="61" mass="6954">MPGTTILRIYNGDAAVKNVVLDVVFGYEKRRLPTSGCSDRSVHQPEWHLVFCRRARNPRAV</sequence>
<dbReference type="Proteomes" id="UP000011058">
    <property type="component" value="Chromosome"/>
</dbReference>
<keyword evidence="2" id="KW-1185">Reference proteome</keyword>
<protein>
    <submittedName>
        <fullName evidence="1">Uncharacterized protein</fullName>
    </submittedName>
</protein>